<dbReference type="InterPro" id="IPR000997">
    <property type="entry name" value="Cholinesterase"/>
</dbReference>
<evidence type="ECO:0000256" key="1">
    <source>
        <dbReference type="ARBA" id="ARBA00005964"/>
    </source>
</evidence>
<keyword evidence="3 5" id="KW-0378">Hydrolase</keyword>
<proteinExistence type="inferred from homology"/>
<sequence length="477" mass="54217">MPPSELRKPEWKGVFHAKTKSISCYQHLIKFDFEPLDAFNPSNKISENCLKLNMWVPQNKSGAVFVVIHGGSFTRGSASLVNHNGSMLAIKSRAIVVNINYRLGVFGFLYLGENSKVRGNMGLLDQQMGLKWVYENIEKFGGKKNKITLFGESAGAASVTAHFLSKASYKYFSKAVVMSGAINNMWATVSPQTALENTEKLAKLLKCRGSDARKVRCLQKVKVKKLLKASVILSKNNLAVLKNPFAPIDADCVFFKGSVKGKLRKMDIKNDVDLFELAFKGVVQMAGSAFGFNANETGGLFAIYNAIKETCARTKVARLFSDVMFDCNSASFLNKYFNVASNKNVFVFEFRRRSSICPFPQWVGATHNKQLEYFFGYPFRKSYMYDRKFIQFEKEYSEKLMVQLGEFAEKGTIKNWKKFTKEERKALVIDDEYCNKTSRKYIDSTPYTCVQLNSLLQRVTTRLNMEYMNKMKLSQNE</sequence>
<organism evidence="7 8">
    <name type="scientific">Strongyloides papillosus</name>
    <name type="common">Intestinal threadworm</name>
    <dbReference type="NCBI Taxonomy" id="174720"/>
    <lineage>
        <taxon>Eukaryota</taxon>
        <taxon>Metazoa</taxon>
        <taxon>Ecdysozoa</taxon>
        <taxon>Nematoda</taxon>
        <taxon>Chromadorea</taxon>
        <taxon>Rhabditida</taxon>
        <taxon>Tylenchina</taxon>
        <taxon>Panagrolaimomorpha</taxon>
        <taxon>Strongyloidoidea</taxon>
        <taxon>Strongyloididae</taxon>
        <taxon>Strongyloides</taxon>
    </lineage>
</organism>
<evidence type="ECO:0000256" key="2">
    <source>
        <dbReference type="ARBA" id="ARBA00022487"/>
    </source>
</evidence>
<dbReference type="PANTHER" id="PTHR43918">
    <property type="entry name" value="ACETYLCHOLINESTERASE"/>
    <property type="match status" value="1"/>
</dbReference>
<evidence type="ECO:0000256" key="5">
    <source>
        <dbReference type="RuleBase" id="RU361235"/>
    </source>
</evidence>
<reference evidence="8" key="1">
    <citation type="submission" date="2017-02" db="UniProtKB">
        <authorList>
            <consortium name="WormBaseParasite"/>
        </authorList>
    </citation>
    <scope>IDENTIFICATION</scope>
</reference>
<dbReference type="GO" id="GO:0005615">
    <property type="term" value="C:extracellular space"/>
    <property type="evidence" value="ECO:0007669"/>
    <property type="project" value="TreeGrafter"/>
</dbReference>
<accession>A0A0N5BQD3</accession>
<dbReference type="Gene3D" id="3.40.50.1820">
    <property type="entry name" value="alpha/beta hydrolase"/>
    <property type="match status" value="1"/>
</dbReference>
<dbReference type="SUPFAM" id="SSF53474">
    <property type="entry name" value="alpha/beta-Hydrolases"/>
    <property type="match status" value="1"/>
</dbReference>
<evidence type="ECO:0000256" key="4">
    <source>
        <dbReference type="ARBA" id="ARBA00023157"/>
    </source>
</evidence>
<feature type="domain" description="Carboxylesterase type B" evidence="6">
    <location>
        <begin position="312"/>
        <end position="435"/>
    </location>
</feature>
<evidence type="ECO:0000256" key="3">
    <source>
        <dbReference type="ARBA" id="ARBA00022801"/>
    </source>
</evidence>
<evidence type="ECO:0000313" key="7">
    <source>
        <dbReference type="Proteomes" id="UP000046392"/>
    </source>
</evidence>
<evidence type="ECO:0000313" key="8">
    <source>
        <dbReference type="WBParaSite" id="SPAL_0000809800.1"/>
    </source>
</evidence>
<keyword evidence="4" id="KW-1015">Disulfide bond</keyword>
<protein>
    <recommendedName>
        <fullName evidence="5">Carboxylic ester hydrolase</fullName>
        <ecNumber evidence="5">3.1.1.-</ecNumber>
    </recommendedName>
</protein>
<dbReference type="InterPro" id="IPR050654">
    <property type="entry name" value="AChE-related_enzymes"/>
</dbReference>
<dbReference type="PANTHER" id="PTHR43918:SF15">
    <property type="entry name" value="CARBOXYLIC ESTER HYDROLASE"/>
    <property type="match status" value="1"/>
</dbReference>
<name>A0A0N5BQD3_STREA</name>
<dbReference type="Proteomes" id="UP000046392">
    <property type="component" value="Unplaced"/>
</dbReference>
<dbReference type="EC" id="3.1.1.-" evidence="5"/>
<dbReference type="InterPro" id="IPR019826">
    <property type="entry name" value="Carboxylesterase_B_AS"/>
</dbReference>
<keyword evidence="2" id="KW-0719">Serine esterase</keyword>
<dbReference type="PROSITE" id="PS00122">
    <property type="entry name" value="CARBOXYLESTERASE_B_1"/>
    <property type="match status" value="1"/>
</dbReference>
<dbReference type="Pfam" id="PF00135">
    <property type="entry name" value="COesterase"/>
    <property type="match status" value="2"/>
</dbReference>
<dbReference type="WBParaSite" id="SPAL_0000809800.1">
    <property type="protein sequence ID" value="SPAL_0000809800.1"/>
    <property type="gene ID" value="SPAL_0000809800"/>
</dbReference>
<dbReference type="GO" id="GO:0003990">
    <property type="term" value="F:acetylcholinesterase activity"/>
    <property type="evidence" value="ECO:0007669"/>
    <property type="project" value="TreeGrafter"/>
</dbReference>
<dbReference type="GO" id="GO:0006581">
    <property type="term" value="P:acetylcholine catabolic process"/>
    <property type="evidence" value="ECO:0007669"/>
    <property type="project" value="TreeGrafter"/>
</dbReference>
<evidence type="ECO:0000259" key="6">
    <source>
        <dbReference type="Pfam" id="PF00135"/>
    </source>
</evidence>
<dbReference type="STRING" id="174720.A0A0N5BQD3"/>
<keyword evidence="7" id="KW-1185">Reference proteome</keyword>
<comment type="similarity">
    <text evidence="1 5">Belongs to the type-B carboxylesterase/lipase family.</text>
</comment>
<dbReference type="AlphaFoldDB" id="A0A0N5BQD3"/>
<dbReference type="InterPro" id="IPR002018">
    <property type="entry name" value="CarbesteraseB"/>
</dbReference>
<dbReference type="GO" id="GO:0005886">
    <property type="term" value="C:plasma membrane"/>
    <property type="evidence" value="ECO:0007669"/>
    <property type="project" value="TreeGrafter"/>
</dbReference>
<feature type="domain" description="Carboxylesterase type B" evidence="6">
    <location>
        <begin position="8"/>
        <end position="250"/>
    </location>
</feature>
<dbReference type="GO" id="GO:0019695">
    <property type="term" value="P:choline metabolic process"/>
    <property type="evidence" value="ECO:0007669"/>
    <property type="project" value="TreeGrafter"/>
</dbReference>
<dbReference type="PRINTS" id="PR00878">
    <property type="entry name" value="CHOLNESTRASE"/>
</dbReference>
<dbReference type="InterPro" id="IPR029058">
    <property type="entry name" value="AB_hydrolase_fold"/>
</dbReference>